<dbReference type="SUPFAM" id="SSF88713">
    <property type="entry name" value="Glycoside hydrolase/deacetylase"/>
    <property type="match status" value="1"/>
</dbReference>
<evidence type="ECO:0000313" key="3">
    <source>
        <dbReference type="EMBL" id="CAG9180467.1"/>
    </source>
</evidence>
<dbReference type="PROSITE" id="PS51677">
    <property type="entry name" value="NODB"/>
    <property type="match status" value="1"/>
</dbReference>
<dbReference type="PANTHER" id="PTHR10587">
    <property type="entry name" value="GLYCOSYL TRANSFERASE-RELATED"/>
    <property type="match status" value="1"/>
</dbReference>
<dbReference type="InterPro" id="IPR011330">
    <property type="entry name" value="Glyco_hydro/deAcase_b/a-brl"/>
</dbReference>
<evidence type="ECO:0000313" key="4">
    <source>
        <dbReference type="Proteomes" id="UP000721236"/>
    </source>
</evidence>
<dbReference type="Gene3D" id="3.20.20.370">
    <property type="entry name" value="Glycoside hydrolase/deacetylase"/>
    <property type="match status" value="1"/>
</dbReference>
<evidence type="ECO:0000256" key="1">
    <source>
        <dbReference type="SAM" id="SignalP"/>
    </source>
</evidence>
<proteinExistence type="predicted"/>
<evidence type="ECO:0000259" key="2">
    <source>
        <dbReference type="PROSITE" id="PS51677"/>
    </source>
</evidence>
<dbReference type="EMBL" id="CAJZAH010000005">
    <property type="protein sequence ID" value="CAG9180467.1"/>
    <property type="molecule type" value="Genomic_DNA"/>
</dbReference>
<feature type="chain" id="PRO_5046844843" description="NodB homology domain-containing protein" evidence="1">
    <location>
        <begin position="37"/>
        <end position="296"/>
    </location>
</feature>
<accession>A0ABM8XJS7</accession>
<feature type="signal peptide" evidence="1">
    <location>
        <begin position="1"/>
        <end position="36"/>
    </location>
</feature>
<sequence>MQAAHGPRTTLPRRLLAGAAGLLASAALMVSAVAAAAAPAAAPKGACPAGTLYLTFDTGSMSQAALIADVLRRHRVPATFFLANEPTVRQDHSLDPSWAGYWRGLVADGHLFGSHTFDHVYLRSARDGKVTMRPQFGPGAGRDVAMDAASFCAELNRSAEAFEGMTGARLAPLWRAPGGRTAPATLAWAEQCGYRHVGWADAGFLGDELDSARYPNARLLERALANLRDGDIAMAHLGIWSRKDPWAPAVLEPLVTGLQRKGFCFATLRAHPAYRDWFARQQARPRDVPGKEETRR</sequence>
<organism evidence="3 4">
    <name type="scientific">Cupriavidus respiraculi</name>
    <dbReference type="NCBI Taxonomy" id="195930"/>
    <lineage>
        <taxon>Bacteria</taxon>
        <taxon>Pseudomonadati</taxon>
        <taxon>Pseudomonadota</taxon>
        <taxon>Betaproteobacteria</taxon>
        <taxon>Burkholderiales</taxon>
        <taxon>Burkholderiaceae</taxon>
        <taxon>Cupriavidus</taxon>
    </lineage>
</organism>
<name>A0ABM8XJS7_9BURK</name>
<comment type="caution">
    <text evidence="3">The sequence shown here is derived from an EMBL/GenBank/DDBJ whole genome shotgun (WGS) entry which is preliminary data.</text>
</comment>
<feature type="domain" description="NodB homology" evidence="2">
    <location>
        <begin position="50"/>
        <end position="266"/>
    </location>
</feature>
<dbReference type="Pfam" id="PF01522">
    <property type="entry name" value="Polysacc_deac_1"/>
    <property type="match status" value="1"/>
</dbReference>
<dbReference type="InterPro" id="IPR002509">
    <property type="entry name" value="NODB_dom"/>
</dbReference>
<reference evidence="3 4" key="1">
    <citation type="submission" date="2021-08" db="EMBL/GenBank/DDBJ databases">
        <authorList>
            <person name="Peeters C."/>
        </authorList>
    </citation>
    <scope>NUCLEOTIDE SEQUENCE [LARGE SCALE GENOMIC DNA]</scope>
    <source>
        <strain evidence="3 4">LMG 21510</strain>
    </source>
</reference>
<keyword evidence="4" id="KW-1185">Reference proteome</keyword>
<protein>
    <recommendedName>
        <fullName evidence="2">NodB homology domain-containing protein</fullName>
    </recommendedName>
</protein>
<gene>
    <name evidence="3" type="ORF">LMG21510_04030</name>
</gene>
<dbReference type="InterPro" id="IPR050248">
    <property type="entry name" value="Polysacc_deacetylase_ArnD"/>
</dbReference>
<dbReference type="CDD" id="cd10917">
    <property type="entry name" value="CE4_NodB_like_6s_7s"/>
    <property type="match status" value="1"/>
</dbReference>
<dbReference type="Proteomes" id="UP000721236">
    <property type="component" value="Unassembled WGS sequence"/>
</dbReference>
<keyword evidence="1" id="KW-0732">Signal</keyword>